<evidence type="ECO:0000313" key="2">
    <source>
        <dbReference type="EMBL" id="GIX96560.1"/>
    </source>
</evidence>
<comment type="caution">
    <text evidence="2">The sequence shown here is derived from an EMBL/GenBank/DDBJ whole genome shotgun (WGS) entry which is preliminary data.</text>
</comment>
<name>A0AAV4PKR4_CAEEX</name>
<organism evidence="2 3">
    <name type="scientific">Caerostris extrusa</name>
    <name type="common">Bark spider</name>
    <name type="synonym">Caerostris bankana</name>
    <dbReference type="NCBI Taxonomy" id="172846"/>
    <lineage>
        <taxon>Eukaryota</taxon>
        <taxon>Metazoa</taxon>
        <taxon>Ecdysozoa</taxon>
        <taxon>Arthropoda</taxon>
        <taxon>Chelicerata</taxon>
        <taxon>Arachnida</taxon>
        <taxon>Araneae</taxon>
        <taxon>Araneomorphae</taxon>
        <taxon>Entelegynae</taxon>
        <taxon>Araneoidea</taxon>
        <taxon>Araneidae</taxon>
        <taxon>Caerostris</taxon>
    </lineage>
</organism>
<keyword evidence="3" id="KW-1185">Reference proteome</keyword>
<protein>
    <submittedName>
        <fullName evidence="2">Uncharacterized protein</fullName>
    </submittedName>
</protein>
<dbReference type="Proteomes" id="UP001054945">
    <property type="component" value="Unassembled WGS sequence"/>
</dbReference>
<sequence>MPIANWGVRTRNKGETKPIPKPAVTDSCSDDMSGKTRISPFVALKGRLNGSRASRERRRNCRPDCSEVSVRSASCETDFLAPHSHLNVRAKLWWYSILGIPLHHTEGLDNAHSATVLPALVLNNETVRHSKTTAEQLHLDLRVFITFFPITRKCGASWIGNLPDVTTNAKYLDFLDVFPYDKPLEIRVRHLLRLGGINASWLRLDVLLSGSIQTMIRRTPRPISQPPSMRRTFCVRGPEIWYLDSRHLASYLPFGARLLCGDDCQQQQRKLNAEDLLYVRIIRNSRILCGMSSKSDTCDMTQCFSETF</sequence>
<evidence type="ECO:0000313" key="3">
    <source>
        <dbReference type="Proteomes" id="UP001054945"/>
    </source>
</evidence>
<feature type="region of interest" description="Disordered" evidence="1">
    <location>
        <begin position="1"/>
        <end position="32"/>
    </location>
</feature>
<accession>A0AAV4PKR4</accession>
<evidence type="ECO:0000256" key="1">
    <source>
        <dbReference type="SAM" id="MobiDB-lite"/>
    </source>
</evidence>
<proteinExistence type="predicted"/>
<gene>
    <name evidence="2" type="ORF">CEXT_34271</name>
</gene>
<dbReference type="EMBL" id="BPLR01004662">
    <property type="protein sequence ID" value="GIX96560.1"/>
    <property type="molecule type" value="Genomic_DNA"/>
</dbReference>
<reference evidence="2 3" key="1">
    <citation type="submission" date="2021-06" db="EMBL/GenBank/DDBJ databases">
        <title>Caerostris extrusa draft genome.</title>
        <authorList>
            <person name="Kono N."/>
            <person name="Arakawa K."/>
        </authorList>
    </citation>
    <scope>NUCLEOTIDE SEQUENCE [LARGE SCALE GENOMIC DNA]</scope>
</reference>
<dbReference type="AlphaFoldDB" id="A0AAV4PKR4"/>